<evidence type="ECO:0000313" key="3">
    <source>
        <dbReference type="Proteomes" id="UP000676194"/>
    </source>
</evidence>
<feature type="compositionally biased region" description="Low complexity" evidence="1">
    <location>
        <begin position="569"/>
        <end position="591"/>
    </location>
</feature>
<name>A0A8E6BC08_9BACT</name>
<feature type="compositionally biased region" description="Basic and acidic residues" evidence="1">
    <location>
        <begin position="452"/>
        <end position="501"/>
    </location>
</feature>
<accession>A0A8E6BC08</accession>
<feature type="compositionally biased region" description="Gly residues" evidence="1">
    <location>
        <begin position="539"/>
        <end position="568"/>
    </location>
</feature>
<dbReference type="RefSeq" id="WP_213499073.1">
    <property type="nucleotide sequence ID" value="NZ_CP074694.1"/>
</dbReference>
<evidence type="ECO:0000313" key="2">
    <source>
        <dbReference type="EMBL" id="QVL34100.1"/>
    </source>
</evidence>
<dbReference type="KEGG" id="tsph:KIH39_09385"/>
<feature type="compositionally biased region" description="Low complexity" evidence="1">
    <location>
        <begin position="502"/>
        <end position="518"/>
    </location>
</feature>
<feature type="compositionally biased region" description="Low complexity" evidence="1">
    <location>
        <begin position="694"/>
        <end position="710"/>
    </location>
</feature>
<dbReference type="EMBL" id="CP074694">
    <property type="protein sequence ID" value="QVL34100.1"/>
    <property type="molecule type" value="Genomic_DNA"/>
</dbReference>
<sequence>MTAFPKGILALFSIVLLVWALRSQEDSLPKPREKFEADELVSSLTVKIHVDEGSDCDEPLALDLGLGFPLWLQPVGRKSDELTPYGAIPQKSDAQGTLKAGSTGTFTFELAGDAGQDLFQSTSQLLKDVKVSDISRIGFMSQATHGWILKSYEITVNEKLFASGSASKDPPNQTPAQTLVKPKMEQELARLKMADLGTKIAAIDANRSELIELVNTNLANEDDTKNLASINQTYQPLLQERRRLEGQLSGVYCWYEDKTFASPWRDAAPIQSVRVTLLTDTHSAADTQNYVYFRTGGHSYLLGSPAAPLSGADGPQVFSLDLISGPLKQSDIRGYSLGMIGQPKPFGKTPDRWHPLRLIVEIDGKSVYDSETVDLDRKSLQAIRMIPPVHADTDGTPITNSPISRETFVWKAGNGAGLDPKTLQPLPLPDASDPAFPKAESDNTAMNSGQPKTDDSKPHDPKPADSKPEDSKPDDTKADPTQPEDSKPDDPKDPKADDTKDANSNNSNSSTTPDPQTDNSNNFPGEKGSSSGSGSSFDGSGGGTGGSSGGGSMGGGDSNSPSSGGGGSTDSPPGSNALPPAASSSSPPSGSTAVPFGKPIQINQVRIVSGYKMDDTFSIIWTISGDESTVDHYEISLLPIRPEKAVPSAEAVYTTVSQPRGARSATLTIPSGTANGDYFIAPVVTAMPLVTSPAAAATPSSDPNAPSATPIVSPNPTSTPHLKIGAAKMLFPAGTVWDPATQPVLGGGPAYGGVRSTFAYRTPYAFSHSTQLLSGGMPAKRTDRGVWSAGSIVSDSGILFEATGRGCHVGIQPQAGDSTQVFLKVNCWSGSSRRLVAHLGFLGGPGASGSATALLERNWLNSAGAPITGYQTLGSPVTAVAGDPMPSPLTGLISPLNAPSGAVYMGIRVTITGGPFDAVHPPALFGVRLVSQ</sequence>
<keyword evidence="3" id="KW-1185">Reference proteome</keyword>
<dbReference type="Proteomes" id="UP000676194">
    <property type="component" value="Chromosome"/>
</dbReference>
<dbReference type="AlphaFoldDB" id="A0A8E6BC08"/>
<protein>
    <submittedName>
        <fullName evidence="2">Uncharacterized protein</fullName>
    </submittedName>
</protein>
<feature type="region of interest" description="Disordered" evidence="1">
    <location>
        <begin position="415"/>
        <end position="597"/>
    </location>
</feature>
<evidence type="ECO:0000256" key="1">
    <source>
        <dbReference type="SAM" id="MobiDB-lite"/>
    </source>
</evidence>
<feature type="compositionally biased region" description="Low complexity" evidence="1">
    <location>
        <begin position="528"/>
        <end position="538"/>
    </location>
</feature>
<gene>
    <name evidence="2" type="ORF">KIH39_09385</name>
</gene>
<proteinExistence type="predicted"/>
<reference evidence="2" key="1">
    <citation type="submission" date="2021-05" db="EMBL/GenBank/DDBJ databases">
        <title>Complete genome sequence of the cellulolytic planctomycete Telmatocola sphagniphila SP2T and characterization of the first cellulase from planctomycetes.</title>
        <authorList>
            <person name="Rakitin A.L."/>
            <person name="Beletsky A.V."/>
            <person name="Naumoff D.G."/>
            <person name="Kulichevskaya I.S."/>
            <person name="Mardanov A.V."/>
            <person name="Ravin N.V."/>
            <person name="Dedysh S.N."/>
        </authorList>
    </citation>
    <scope>NUCLEOTIDE SEQUENCE</scope>
    <source>
        <strain evidence="2">SP2T</strain>
    </source>
</reference>
<feature type="compositionally biased region" description="Polar residues" evidence="1">
    <location>
        <begin position="442"/>
        <end position="451"/>
    </location>
</feature>
<feature type="region of interest" description="Disordered" evidence="1">
    <location>
        <begin position="694"/>
        <end position="718"/>
    </location>
</feature>
<organism evidence="2 3">
    <name type="scientific">Telmatocola sphagniphila</name>
    <dbReference type="NCBI Taxonomy" id="1123043"/>
    <lineage>
        <taxon>Bacteria</taxon>
        <taxon>Pseudomonadati</taxon>
        <taxon>Planctomycetota</taxon>
        <taxon>Planctomycetia</taxon>
        <taxon>Gemmatales</taxon>
        <taxon>Gemmataceae</taxon>
    </lineage>
</organism>